<keyword evidence="3" id="KW-1185">Reference proteome</keyword>
<gene>
    <name evidence="2" type="ORF">GPY61_06505</name>
</gene>
<evidence type="ECO:0000256" key="1">
    <source>
        <dbReference type="SAM" id="SignalP"/>
    </source>
</evidence>
<evidence type="ECO:0000313" key="3">
    <source>
        <dbReference type="Proteomes" id="UP000443353"/>
    </source>
</evidence>
<name>A0A7X3FX43_9BURK</name>
<feature type="chain" id="PRO_5031256360" description="Transporter" evidence="1">
    <location>
        <begin position="26"/>
        <end position="247"/>
    </location>
</feature>
<organism evidence="2 3">
    <name type="scientific">Massilia cellulosiltytica</name>
    <dbReference type="NCBI Taxonomy" id="2683234"/>
    <lineage>
        <taxon>Bacteria</taxon>
        <taxon>Pseudomonadati</taxon>
        <taxon>Pseudomonadota</taxon>
        <taxon>Betaproteobacteria</taxon>
        <taxon>Burkholderiales</taxon>
        <taxon>Oxalobacteraceae</taxon>
        <taxon>Telluria group</taxon>
        <taxon>Massilia</taxon>
    </lineage>
</organism>
<accession>A0A7X3FX43</accession>
<feature type="signal peptide" evidence="1">
    <location>
        <begin position="1"/>
        <end position="25"/>
    </location>
</feature>
<dbReference type="RefSeq" id="WP_056135054.1">
    <property type="nucleotide sequence ID" value="NZ_WSES01000002.1"/>
</dbReference>
<proteinExistence type="predicted"/>
<evidence type="ECO:0008006" key="4">
    <source>
        <dbReference type="Google" id="ProtNLM"/>
    </source>
</evidence>
<keyword evidence="1" id="KW-0732">Signal</keyword>
<reference evidence="2 3" key="1">
    <citation type="submission" date="2019-12" db="EMBL/GenBank/DDBJ databases">
        <authorList>
            <person name="Li C."/>
            <person name="Zhao J."/>
        </authorList>
    </citation>
    <scope>NUCLEOTIDE SEQUENCE [LARGE SCALE GENOMIC DNA]</scope>
    <source>
        <strain evidence="2 3">NEAU-DD11</strain>
    </source>
</reference>
<comment type="caution">
    <text evidence="2">The sequence shown here is derived from an EMBL/GenBank/DDBJ whole genome shotgun (WGS) entry which is preliminary data.</text>
</comment>
<dbReference type="AlphaFoldDB" id="A0A7X3FX43"/>
<protein>
    <recommendedName>
        <fullName evidence="4">Transporter</fullName>
    </recommendedName>
</protein>
<dbReference type="EMBL" id="WSES01000002">
    <property type="protein sequence ID" value="MVW59576.1"/>
    <property type="molecule type" value="Genomic_DNA"/>
</dbReference>
<dbReference type="Proteomes" id="UP000443353">
    <property type="component" value="Unassembled WGS sequence"/>
</dbReference>
<sequence>MSRTFSSMVSACLVMAVFLSAPAHAYRPFNGTDADVAEAGEYELEFGPLGYLRHGSGRTLLGPAIVNNLGLPGGFELVLEGRAERDLGATDGQRNRFADTAFSVKHVLRKGVLQGEEGVSIAAECGVLLPEVHGDHGGGGTCAAIVSQHAGPVTVHVNAEVARNRDRSSGRFVGVIVEGRGEGIRPVLEIFNERDNQGGRANSALAGAIWPYRDDLVFDAGIRRAREDRENVTELRVGLTWTIPMFK</sequence>
<evidence type="ECO:0000313" key="2">
    <source>
        <dbReference type="EMBL" id="MVW59576.1"/>
    </source>
</evidence>